<dbReference type="InterPro" id="IPR012337">
    <property type="entry name" value="RNaseH-like_sf"/>
</dbReference>
<evidence type="ECO:0000256" key="6">
    <source>
        <dbReference type="ARBA" id="ARBA00022759"/>
    </source>
</evidence>
<dbReference type="CDD" id="cd09274">
    <property type="entry name" value="RNase_HI_RT_Ty3"/>
    <property type="match status" value="1"/>
</dbReference>
<dbReference type="FunFam" id="2.40.70.10:FF:000130">
    <property type="entry name" value="Retrovirus-related Pol polyprotein from transposon opus-like Protein"/>
    <property type="match status" value="1"/>
</dbReference>
<proteinExistence type="predicted"/>
<evidence type="ECO:0000259" key="12">
    <source>
        <dbReference type="PROSITE" id="PS50878"/>
    </source>
</evidence>
<evidence type="ECO:0000259" key="13">
    <source>
        <dbReference type="PROSITE" id="PS50994"/>
    </source>
</evidence>
<keyword evidence="3" id="KW-0808">Transferase</keyword>
<keyword evidence="9" id="KW-0511">Multifunctional enzyme</keyword>
<dbReference type="Pfam" id="PF17919">
    <property type="entry name" value="RT_RNaseH_2"/>
    <property type="match status" value="1"/>
</dbReference>
<dbReference type="InterPro" id="IPR034132">
    <property type="entry name" value="RP_Saci-like"/>
</dbReference>
<dbReference type="Pfam" id="PF17921">
    <property type="entry name" value="Integrase_H2C2"/>
    <property type="match status" value="1"/>
</dbReference>
<dbReference type="SUPFAM" id="SSF53098">
    <property type="entry name" value="Ribonuclease H-like"/>
    <property type="match status" value="1"/>
</dbReference>
<dbReference type="SUPFAM" id="SSF50630">
    <property type="entry name" value="Acid proteases"/>
    <property type="match status" value="1"/>
</dbReference>
<reference evidence="15" key="1">
    <citation type="submission" date="2019-12" db="UniProtKB">
        <authorList>
            <consortium name="WormBaseParasite"/>
        </authorList>
    </citation>
    <scope>IDENTIFICATION</scope>
</reference>
<dbReference type="GO" id="GO:0003964">
    <property type="term" value="F:RNA-directed DNA polymerase activity"/>
    <property type="evidence" value="ECO:0007669"/>
    <property type="project" value="UniProtKB-KW"/>
</dbReference>
<sequence length="1267" mass="143421">MSVESIAVKIPPFWTQSPALWFKRVEAQFQIARITVDETKFNHIVGGMEAAILEQCFDIVDNPPFEGKYEALKRRILDRFADSDQKRLQTLLCGMQIGDDKPSRFLQRMLREVPSSVGSTNAIIRQLWIQQLPLNVQTCLAQTEEEDLDKLARLADKVHEVTHTSVSSINPPSTAQDSIVSELQTEVAKLSRRIRQMERRYPTQRPRSSNSRRKRKEVFATMQLQRSKSSKKLSVAPLGTPGTGGALNQRPSRLFITDRVSGKSYLIDTGATVSVVPASSADIKRGPSTYKLYAANNTEIRTYGTRLISVDLSLRRAFKWPFVVAEVPKAIIGADFLGEFHLLPDLKNRRLVDGVTLLSTRGTLRNPTVNGLKTINGNRPYHRILAEFPEVTKPWSPTKTTKHNVVHHIVTDDSPVVARARRLDPQKYAAAKKEFEYMMQHGICRPSKSNYANPLHMVPKKATGDWRPCGDFRQLNKVTKPDRYPVPHMQDFAHLLTEKTIFSKIDLVRAYHQIPVYPDHVEKTAVITPFGLFEFPFMPFGLCNAAQTFQRFIDEVLRGLDFAYAFIDDILIASKSQQEHEQHIRELLQRLAKYGIVINAEKCVFGAPQVEFLGYLVHAQGTKPLPKKVQIIVDYPLPKTYQELRRFLAMLNFYRRFLPGSAATQAILHDYMRGSKKADHRPLCLDEAARTAFSKCKESLANATLLQHPSPNRALALMVDASDAAMGAGLQQWKDKAWQPLGFFSKKFSPAQQKYSTYDRELTAAYASIKYFRHMVEGRQFILYTDHKPLTFAFTKKSNDGTPRQTRYLDFIGQYTTDIRHISGAASVVADGLSRISAVTFPSPIDYQELAQAQTEDEELKHILTSNTALNLKQLPVGTENVSIYCDVSTPSIRPFVPQQLRKTVFSHLHNLSHPGIRATSQLIRQRFVWPSIKKDCTTWTRECLACQTAKIHKHTRSPLGKFKVPTERFSHVHIDIVGPLPPAQGYSYILTCIDRCTRWPEAIPIQNTSTETIALAFLHAWVSRFGVPKTLTTDQGRQFESSMFNHLTEFLGIKHTRTTAYNPKANGLVERMHRQLKTAITCHKKDNWLQALPLVLLGMRAAVKEDIGFSVAELLYGQTICLPGEFIATSKQPTGTGFDLVSDIRIAIQKMIPTTTSHHGSLTPFVHKDLMSTSHVFIRKGGVKKPLTTPYDGPYRVIERNTKFFTLDMRGKQRVIGLDRLKPAFLPAEDSSQGKSGSTTKPNSDVIRKTRFGRVVRIPDRFSTYR</sequence>
<feature type="domain" description="Integrase catalytic" evidence="13">
    <location>
        <begin position="962"/>
        <end position="1132"/>
    </location>
</feature>
<dbReference type="Pfam" id="PF00078">
    <property type="entry name" value="RVT_1"/>
    <property type="match status" value="1"/>
</dbReference>
<dbReference type="InterPro" id="IPR021109">
    <property type="entry name" value="Peptidase_aspartic_dom_sf"/>
</dbReference>
<dbReference type="SUPFAM" id="SSF56672">
    <property type="entry name" value="DNA/RNA polymerases"/>
    <property type="match status" value="1"/>
</dbReference>
<dbReference type="GO" id="GO:0004519">
    <property type="term" value="F:endonuclease activity"/>
    <property type="evidence" value="ECO:0007669"/>
    <property type="project" value="UniProtKB-KW"/>
</dbReference>
<dbReference type="FunFam" id="3.10.10.10:FF:000007">
    <property type="entry name" value="Retrovirus-related Pol polyprotein from transposon 17.6-like Protein"/>
    <property type="match status" value="1"/>
</dbReference>
<organism evidence="14 15">
    <name type="scientific">Trichuris muris</name>
    <name type="common">Mouse whipworm</name>
    <dbReference type="NCBI Taxonomy" id="70415"/>
    <lineage>
        <taxon>Eukaryota</taxon>
        <taxon>Metazoa</taxon>
        <taxon>Ecdysozoa</taxon>
        <taxon>Nematoda</taxon>
        <taxon>Enoplea</taxon>
        <taxon>Dorylaimia</taxon>
        <taxon>Trichinellida</taxon>
        <taxon>Trichuridae</taxon>
        <taxon>Trichuris</taxon>
    </lineage>
</organism>
<dbReference type="PANTHER" id="PTHR37984:SF5">
    <property type="entry name" value="PROTEIN NYNRIN-LIKE"/>
    <property type="match status" value="1"/>
</dbReference>
<dbReference type="Pfam" id="PF23055">
    <property type="entry name" value="DUF7041"/>
    <property type="match status" value="1"/>
</dbReference>
<dbReference type="Gene3D" id="3.10.10.10">
    <property type="entry name" value="HIV Type 1 Reverse Transcriptase, subunit A, domain 1"/>
    <property type="match status" value="1"/>
</dbReference>
<name>A0A5S6QCX0_TRIMR</name>
<dbReference type="GO" id="GO:0042575">
    <property type="term" value="C:DNA polymerase complex"/>
    <property type="evidence" value="ECO:0007669"/>
    <property type="project" value="UniProtKB-ARBA"/>
</dbReference>
<dbReference type="InterPro" id="IPR050951">
    <property type="entry name" value="Retrovirus_Pol_polyprotein"/>
</dbReference>
<accession>A0A5S6QCX0</accession>
<keyword evidence="2" id="KW-0645">Protease</keyword>
<dbReference type="GO" id="GO:0004190">
    <property type="term" value="F:aspartic-type endopeptidase activity"/>
    <property type="evidence" value="ECO:0007669"/>
    <property type="project" value="InterPro"/>
</dbReference>
<evidence type="ECO:0000256" key="2">
    <source>
        <dbReference type="ARBA" id="ARBA00022670"/>
    </source>
</evidence>
<dbReference type="Gene3D" id="3.30.70.270">
    <property type="match status" value="2"/>
</dbReference>
<dbReference type="Gene3D" id="2.40.70.10">
    <property type="entry name" value="Acid Proteases"/>
    <property type="match status" value="1"/>
</dbReference>
<evidence type="ECO:0000256" key="8">
    <source>
        <dbReference type="ARBA" id="ARBA00022918"/>
    </source>
</evidence>
<dbReference type="CDD" id="cd01647">
    <property type="entry name" value="RT_LTR"/>
    <property type="match status" value="1"/>
</dbReference>
<keyword evidence="4" id="KW-0548">Nucleotidyltransferase</keyword>
<dbReference type="Gene3D" id="1.10.340.70">
    <property type="match status" value="1"/>
</dbReference>
<dbReference type="AlphaFoldDB" id="A0A5S6QCX0"/>
<keyword evidence="6" id="KW-0255">Endonuclease</keyword>
<dbReference type="WBParaSite" id="TMUE_1000004782.1">
    <property type="protein sequence ID" value="TMUE_1000004782.1"/>
    <property type="gene ID" value="WBGene00299102"/>
</dbReference>
<dbReference type="GO" id="GO:0006508">
    <property type="term" value="P:proteolysis"/>
    <property type="evidence" value="ECO:0007669"/>
    <property type="project" value="UniProtKB-KW"/>
</dbReference>
<dbReference type="InterPro" id="IPR043128">
    <property type="entry name" value="Rev_trsase/Diguanyl_cyclase"/>
</dbReference>
<dbReference type="InterPro" id="IPR041588">
    <property type="entry name" value="Integrase_H2C2"/>
</dbReference>
<dbReference type="Proteomes" id="UP000046395">
    <property type="component" value="Unassembled WGS sequence"/>
</dbReference>
<dbReference type="InterPro" id="IPR055469">
    <property type="entry name" value="DUF7041"/>
</dbReference>
<dbReference type="PROSITE" id="PS50878">
    <property type="entry name" value="RT_POL"/>
    <property type="match status" value="1"/>
</dbReference>
<evidence type="ECO:0000313" key="14">
    <source>
        <dbReference type="Proteomes" id="UP000046395"/>
    </source>
</evidence>
<dbReference type="STRING" id="70415.A0A5S6QCX0"/>
<dbReference type="PROSITE" id="PS50994">
    <property type="entry name" value="INTEGRASE"/>
    <property type="match status" value="1"/>
</dbReference>
<feature type="region of interest" description="Disordered" evidence="10">
    <location>
        <begin position="193"/>
        <end position="250"/>
    </location>
</feature>
<evidence type="ECO:0000256" key="10">
    <source>
        <dbReference type="SAM" id="MobiDB-lite"/>
    </source>
</evidence>
<dbReference type="InterPro" id="IPR036397">
    <property type="entry name" value="RNaseH_sf"/>
</dbReference>
<evidence type="ECO:0000256" key="3">
    <source>
        <dbReference type="ARBA" id="ARBA00022679"/>
    </source>
</evidence>
<evidence type="ECO:0000256" key="9">
    <source>
        <dbReference type="ARBA" id="ARBA00023268"/>
    </source>
</evidence>
<keyword evidence="8" id="KW-0695">RNA-directed DNA polymerase</keyword>
<dbReference type="PROSITE" id="PS50175">
    <property type="entry name" value="ASP_PROT_RETROV"/>
    <property type="match status" value="1"/>
</dbReference>
<dbReference type="FunFam" id="1.10.340.70:FF:000006">
    <property type="entry name" value="Retrovirus-related Pol polyprotein from transposon 297-like Protein"/>
    <property type="match status" value="1"/>
</dbReference>
<dbReference type="Gene3D" id="3.30.420.10">
    <property type="entry name" value="Ribonuclease H-like superfamily/Ribonuclease H"/>
    <property type="match status" value="1"/>
</dbReference>
<dbReference type="CDD" id="cd06094">
    <property type="entry name" value="RP_Saci_like"/>
    <property type="match status" value="1"/>
</dbReference>
<evidence type="ECO:0000313" key="15">
    <source>
        <dbReference type="WBParaSite" id="TMUE_1000004782.1"/>
    </source>
</evidence>
<dbReference type="InterPro" id="IPR001995">
    <property type="entry name" value="Peptidase_A2_cat"/>
</dbReference>
<evidence type="ECO:0000259" key="11">
    <source>
        <dbReference type="PROSITE" id="PS50175"/>
    </source>
</evidence>
<dbReference type="InterPro" id="IPR001584">
    <property type="entry name" value="Integrase_cat-core"/>
</dbReference>
<feature type="compositionally biased region" description="Polar residues" evidence="10">
    <location>
        <begin position="1231"/>
        <end position="1244"/>
    </location>
</feature>
<keyword evidence="5" id="KW-0540">Nuclease</keyword>
<dbReference type="Pfam" id="PF00665">
    <property type="entry name" value="rve"/>
    <property type="match status" value="1"/>
</dbReference>
<dbReference type="PANTHER" id="PTHR37984">
    <property type="entry name" value="PROTEIN CBG26694"/>
    <property type="match status" value="1"/>
</dbReference>
<dbReference type="FunFam" id="3.30.420.10:FF:000032">
    <property type="entry name" value="Retrovirus-related Pol polyprotein from transposon 297-like Protein"/>
    <property type="match status" value="1"/>
</dbReference>
<protein>
    <recommendedName>
        <fullName evidence="1">RNA-directed DNA polymerase</fullName>
        <ecNumber evidence="1">2.7.7.49</ecNumber>
    </recommendedName>
</protein>
<dbReference type="InterPro" id="IPR043502">
    <property type="entry name" value="DNA/RNA_pol_sf"/>
</dbReference>
<keyword evidence="7" id="KW-0378">Hydrolase</keyword>
<dbReference type="GO" id="GO:0003676">
    <property type="term" value="F:nucleic acid binding"/>
    <property type="evidence" value="ECO:0007669"/>
    <property type="project" value="InterPro"/>
</dbReference>
<dbReference type="InterPro" id="IPR041577">
    <property type="entry name" value="RT_RNaseH_2"/>
</dbReference>
<keyword evidence="14" id="KW-1185">Reference proteome</keyword>
<dbReference type="InterPro" id="IPR000477">
    <property type="entry name" value="RT_dom"/>
</dbReference>
<feature type="region of interest" description="Disordered" evidence="10">
    <location>
        <begin position="1228"/>
        <end position="1249"/>
    </location>
</feature>
<feature type="domain" description="Reverse transcriptase" evidence="12">
    <location>
        <begin position="439"/>
        <end position="617"/>
    </location>
</feature>
<evidence type="ECO:0000256" key="1">
    <source>
        <dbReference type="ARBA" id="ARBA00012493"/>
    </source>
</evidence>
<dbReference type="GO" id="GO:0015074">
    <property type="term" value="P:DNA integration"/>
    <property type="evidence" value="ECO:0007669"/>
    <property type="project" value="InterPro"/>
</dbReference>
<evidence type="ECO:0000256" key="5">
    <source>
        <dbReference type="ARBA" id="ARBA00022722"/>
    </source>
</evidence>
<feature type="domain" description="Peptidase A2" evidence="11">
    <location>
        <begin position="263"/>
        <end position="336"/>
    </location>
</feature>
<evidence type="ECO:0000256" key="7">
    <source>
        <dbReference type="ARBA" id="ARBA00022801"/>
    </source>
</evidence>
<dbReference type="EC" id="2.7.7.49" evidence="1"/>
<evidence type="ECO:0000256" key="4">
    <source>
        <dbReference type="ARBA" id="ARBA00022695"/>
    </source>
</evidence>